<evidence type="ECO:0000313" key="2">
    <source>
        <dbReference type="EMBL" id="KAJ1209050.1"/>
    </source>
</evidence>
<evidence type="ECO:0000256" key="1">
    <source>
        <dbReference type="SAM" id="MobiDB-lite"/>
    </source>
</evidence>
<dbReference type="Proteomes" id="UP001066276">
    <property type="component" value="Chromosome 1_2"/>
</dbReference>
<comment type="caution">
    <text evidence="2">The sequence shown here is derived from an EMBL/GenBank/DDBJ whole genome shotgun (WGS) entry which is preliminary data.</text>
</comment>
<organism evidence="2 3">
    <name type="scientific">Pleurodeles waltl</name>
    <name type="common">Iberian ribbed newt</name>
    <dbReference type="NCBI Taxonomy" id="8319"/>
    <lineage>
        <taxon>Eukaryota</taxon>
        <taxon>Metazoa</taxon>
        <taxon>Chordata</taxon>
        <taxon>Craniata</taxon>
        <taxon>Vertebrata</taxon>
        <taxon>Euteleostomi</taxon>
        <taxon>Amphibia</taxon>
        <taxon>Batrachia</taxon>
        <taxon>Caudata</taxon>
        <taxon>Salamandroidea</taxon>
        <taxon>Salamandridae</taxon>
        <taxon>Pleurodelinae</taxon>
        <taxon>Pleurodeles</taxon>
    </lineage>
</organism>
<keyword evidence="3" id="KW-1185">Reference proteome</keyword>
<accession>A0AAV7W842</accession>
<protein>
    <submittedName>
        <fullName evidence="2">Uncharacterized protein</fullName>
    </submittedName>
</protein>
<evidence type="ECO:0000313" key="3">
    <source>
        <dbReference type="Proteomes" id="UP001066276"/>
    </source>
</evidence>
<feature type="region of interest" description="Disordered" evidence="1">
    <location>
        <begin position="109"/>
        <end position="131"/>
    </location>
</feature>
<feature type="region of interest" description="Disordered" evidence="1">
    <location>
        <begin position="1"/>
        <end position="89"/>
    </location>
</feature>
<dbReference type="EMBL" id="JANPWB010000002">
    <property type="protein sequence ID" value="KAJ1209050.1"/>
    <property type="molecule type" value="Genomic_DNA"/>
</dbReference>
<reference evidence="2" key="1">
    <citation type="journal article" date="2022" name="bioRxiv">
        <title>Sequencing and chromosome-scale assembly of the giantPleurodeles waltlgenome.</title>
        <authorList>
            <person name="Brown T."/>
            <person name="Elewa A."/>
            <person name="Iarovenko S."/>
            <person name="Subramanian E."/>
            <person name="Araus A.J."/>
            <person name="Petzold A."/>
            <person name="Susuki M."/>
            <person name="Suzuki K.-i.T."/>
            <person name="Hayashi T."/>
            <person name="Toyoda A."/>
            <person name="Oliveira C."/>
            <person name="Osipova E."/>
            <person name="Leigh N.D."/>
            <person name="Simon A."/>
            <person name="Yun M.H."/>
        </authorList>
    </citation>
    <scope>NUCLEOTIDE SEQUENCE</scope>
    <source>
        <strain evidence="2">20211129_DDA</strain>
        <tissue evidence="2">Liver</tissue>
    </source>
</reference>
<feature type="region of interest" description="Disordered" evidence="1">
    <location>
        <begin position="161"/>
        <end position="208"/>
    </location>
</feature>
<dbReference type="AlphaFoldDB" id="A0AAV7W842"/>
<sequence>MTGPHQDSPHSRPNCASATVSLRQHQLQRSKSSVHRVAPGPQPEPALWRGGPPLTPGSQTISSDPAADHQKQFATTRSSAPVHHVQPNPLRQHKLCPLIQTCQVVLRRRSQKGHLSSTPPPHPTVHPPAVDLAPLMSTRPLSQFLLVSGWSLPAPARLLPCPPAPPGTRAQAPPKAPKPRGPQGCGVHKATKSTEAAARSSRRSGLQCFSSLPAQRVRREQLAASALPFGVCARAAARS</sequence>
<gene>
    <name evidence="2" type="ORF">NDU88_004429</name>
</gene>
<feature type="compositionally biased region" description="Polar residues" evidence="1">
    <location>
        <begin position="14"/>
        <end position="25"/>
    </location>
</feature>
<name>A0AAV7W842_PLEWA</name>
<proteinExistence type="predicted"/>